<evidence type="ECO:0008006" key="11">
    <source>
        <dbReference type="Google" id="ProtNLM"/>
    </source>
</evidence>
<dbReference type="AlphaFoldDB" id="A0A6A6W7T9"/>
<evidence type="ECO:0000256" key="2">
    <source>
        <dbReference type="ARBA" id="ARBA00022692"/>
    </source>
</evidence>
<keyword evidence="2 5" id="KW-0812">Transmembrane</keyword>
<evidence type="ECO:0000259" key="8">
    <source>
        <dbReference type="Pfam" id="PF13515"/>
    </source>
</evidence>
<organism evidence="9 10">
    <name type="scientific">Pseudovirgaria hyperparasitica</name>
    <dbReference type="NCBI Taxonomy" id="470096"/>
    <lineage>
        <taxon>Eukaryota</taxon>
        <taxon>Fungi</taxon>
        <taxon>Dikarya</taxon>
        <taxon>Ascomycota</taxon>
        <taxon>Pezizomycotina</taxon>
        <taxon>Dothideomycetes</taxon>
        <taxon>Dothideomycetes incertae sedis</taxon>
        <taxon>Acrospermales</taxon>
        <taxon>Acrospermaceae</taxon>
        <taxon>Pseudovirgaria</taxon>
    </lineage>
</organism>
<dbReference type="InterPro" id="IPR049453">
    <property type="entry name" value="Memb_transporter_dom"/>
</dbReference>
<sequence length="957" mass="107713">MRKLWKKTGITAPVFLNMVKYALGPTIAVAIFQDNRVSLHYGTTGYIIAVAVILSNVLAPRASFLESMLVNVLSVCLTASCTTLGVWSAFKAREHTTPPGEPLTGYNSSASAVCAVWLFFQVYIINSLKSARPQYKFAGVMATIFAVVGMIYGARFSSLDNGTSSAFGFVERFLETLLTGMAIGTATSLLVNPTNCRTPVLNGLRAYFHGIEKVVTAQREYFQSLEEKSPFVDTVEAETLRKETRALRTINTKLQVDIRSGTLRKTIEYVHDRCDTNEGDDNLPAHPVCDLLLRGWHNASSDADHNIFPDAPHLDRERVEEEYRFIMQSIRDPVQNISSIMIEAVQHILIRLELNKHHFNRRSRLGDAERAEDNSSPGHDGFAAHFEERVSLFRATRRQCLHQFCEMHEIPIPADSFETEWEWPMHDLDAATVHRQRQLFVLLHIEHLFWSSSNAFVALVRHCDGKRLQKHIIYPSWKRVRKWLFSVGRFADPTNDDDGLADVSDVLYGEAFNPRKDPERLPAKTSWQRFGASFRRVPTLLRSEHSVFGFRIACAIMSIGIAAFLEETQNFFVRQRLFWAAIICTVSMTRTAGLATWIYFLRFSGTLLAAVASYIVYYIVAGESAGTLVFLFIAMLGFGWIVVVKSKYLLVGLIAAVTTVICVGYELQVIELGLEVATSNGQDYHPLYLLVPIRLATVSAGLLVAYIFTIFPFPVTERSELRKDVGTTLLFAAHHYAIIQETINARARGDDGDMGSKASPGRRLQKERMRILAKILVLIERMRGESEMTRWQLPIDGYFPKETYDKIIATIDRIVMYSALMGHASGSFSLTHPNSATHTKWFDSFRHLLADPHLQIPSHSVTSTLYLLSSSMINAQPLPPHPPLPKEYDLLRHLQELDPHIMAVRHVAEPGYSGFAVMQIASRSIIADLHTLTNLVRGLVGELDFSYRYKSKGSKVA</sequence>
<evidence type="ECO:0000313" key="10">
    <source>
        <dbReference type="Proteomes" id="UP000799437"/>
    </source>
</evidence>
<feature type="transmembrane region" description="Helical" evidence="5">
    <location>
        <begin position="615"/>
        <end position="641"/>
    </location>
</feature>
<evidence type="ECO:0000259" key="7">
    <source>
        <dbReference type="Pfam" id="PF10337"/>
    </source>
</evidence>
<evidence type="ECO:0000256" key="1">
    <source>
        <dbReference type="ARBA" id="ARBA00004141"/>
    </source>
</evidence>
<feature type="domain" description="Integral membrane bound transporter" evidence="8">
    <location>
        <begin position="571"/>
        <end position="707"/>
    </location>
</feature>
<evidence type="ECO:0000256" key="5">
    <source>
        <dbReference type="SAM" id="Phobius"/>
    </source>
</evidence>
<feature type="transmembrane region" description="Helical" evidence="5">
    <location>
        <begin position="12"/>
        <end position="32"/>
    </location>
</feature>
<reference evidence="9" key="1">
    <citation type="journal article" date="2020" name="Stud. Mycol.">
        <title>101 Dothideomycetes genomes: a test case for predicting lifestyles and emergence of pathogens.</title>
        <authorList>
            <person name="Haridas S."/>
            <person name="Albert R."/>
            <person name="Binder M."/>
            <person name="Bloem J."/>
            <person name="Labutti K."/>
            <person name="Salamov A."/>
            <person name="Andreopoulos B."/>
            <person name="Baker S."/>
            <person name="Barry K."/>
            <person name="Bills G."/>
            <person name="Bluhm B."/>
            <person name="Cannon C."/>
            <person name="Castanera R."/>
            <person name="Culley D."/>
            <person name="Daum C."/>
            <person name="Ezra D."/>
            <person name="Gonzalez J."/>
            <person name="Henrissat B."/>
            <person name="Kuo A."/>
            <person name="Liang C."/>
            <person name="Lipzen A."/>
            <person name="Lutzoni F."/>
            <person name="Magnuson J."/>
            <person name="Mondo S."/>
            <person name="Nolan M."/>
            <person name="Ohm R."/>
            <person name="Pangilinan J."/>
            <person name="Park H.-J."/>
            <person name="Ramirez L."/>
            <person name="Alfaro M."/>
            <person name="Sun H."/>
            <person name="Tritt A."/>
            <person name="Yoshinaga Y."/>
            <person name="Zwiers L.-H."/>
            <person name="Turgeon B."/>
            <person name="Goodwin S."/>
            <person name="Spatafora J."/>
            <person name="Crous P."/>
            <person name="Grigoriev I."/>
        </authorList>
    </citation>
    <scope>NUCLEOTIDE SEQUENCE</scope>
    <source>
        <strain evidence="9">CBS 121739</strain>
    </source>
</reference>
<feature type="transmembrane region" description="Helical" evidence="5">
    <location>
        <begin position="687"/>
        <end position="713"/>
    </location>
</feature>
<dbReference type="Pfam" id="PF10337">
    <property type="entry name" value="ArAE_2_N"/>
    <property type="match status" value="1"/>
</dbReference>
<dbReference type="Pfam" id="PF10334">
    <property type="entry name" value="BRE4"/>
    <property type="match status" value="1"/>
</dbReference>
<dbReference type="OrthoDB" id="2274698at2759"/>
<evidence type="ECO:0000256" key="3">
    <source>
        <dbReference type="ARBA" id="ARBA00022989"/>
    </source>
</evidence>
<dbReference type="Pfam" id="PF13515">
    <property type="entry name" value="FUSC_2"/>
    <property type="match status" value="1"/>
</dbReference>
<name>A0A6A6W7T9_9PEZI</name>
<keyword evidence="4 5" id="KW-0472">Membrane</keyword>
<keyword evidence="3 5" id="KW-1133">Transmembrane helix</keyword>
<evidence type="ECO:0000256" key="4">
    <source>
        <dbReference type="ARBA" id="ARBA00023136"/>
    </source>
</evidence>
<accession>A0A6A6W7T9</accession>
<evidence type="ECO:0000259" key="6">
    <source>
        <dbReference type="Pfam" id="PF10334"/>
    </source>
</evidence>
<feature type="domain" description="Putative ER transporter 6TM N-terminal" evidence="7">
    <location>
        <begin position="106"/>
        <end position="256"/>
    </location>
</feature>
<dbReference type="GO" id="GO:0016020">
    <property type="term" value="C:membrane"/>
    <property type="evidence" value="ECO:0007669"/>
    <property type="project" value="UniProtKB-SubCell"/>
</dbReference>
<dbReference type="EMBL" id="ML996572">
    <property type="protein sequence ID" value="KAF2758020.1"/>
    <property type="molecule type" value="Genomic_DNA"/>
</dbReference>
<evidence type="ECO:0000313" key="9">
    <source>
        <dbReference type="EMBL" id="KAF2758020.1"/>
    </source>
</evidence>
<dbReference type="Proteomes" id="UP000799437">
    <property type="component" value="Unassembled WGS sequence"/>
</dbReference>
<dbReference type="RefSeq" id="XP_033600471.1">
    <property type="nucleotide sequence ID" value="XM_033741848.1"/>
</dbReference>
<proteinExistence type="predicted"/>
<gene>
    <name evidence="9" type="ORF">EJ05DRAFT_438934</name>
</gene>
<feature type="transmembrane region" description="Helical" evidence="5">
    <location>
        <begin position="70"/>
        <end position="90"/>
    </location>
</feature>
<feature type="transmembrane region" description="Helical" evidence="5">
    <location>
        <begin position="548"/>
        <end position="565"/>
    </location>
</feature>
<dbReference type="PANTHER" id="PTHR37994:SF4">
    <property type="entry name" value="ER TRANSPORTER 6TM N-TERMINAL DOMAIN-CONTAINING PROTEIN-RELATED"/>
    <property type="match status" value="1"/>
</dbReference>
<feature type="transmembrane region" description="Helical" evidence="5">
    <location>
        <begin position="135"/>
        <end position="154"/>
    </location>
</feature>
<dbReference type="InterPro" id="IPR018820">
    <property type="entry name" value="BRE4-related_DUF2421"/>
</dbReference>
<feature type="transmembrane region" description="Helical" evidence="5">
    <location>
        <begin position="38"/>
        <end position="58"/>
    </location>
</feature>
<dbReference type="InterPro" id="IPR018823">
    <property type="entry name" value="ArAE_2_N"/>
</dbReference>
<feature type="domain" description="DUF2421" evidence="6">
    <location>
        <begin position="712"/>
        <end position="942"/>
    </location>
</feature>
<protein>
    <recommendedName>
        <fullName evidence="11">ER transporter 6TM N-terminal domain-containing protein</fullName>
    </recommendedName>
</protein>
<keyword evidence="10" id="KW-1185">Reference proteome</keyword>
<feature type="transmembrane region" description="Helical" evidence="5">
    <location>
        <begin position="648"/>
        <end position="667"/>
    </location>
</feature>
<dbReference type="GeneID" id="54482902"/>
<comment type="subcellular location">
    <subcellularLocation>
        <location evidence="1">Membrane</location>
        <topology evidence="1">Multi-pass membrane protein</topology>
    </subcellularLocation>
</comment>
<feature type="transmembrane region" description="Helical" evidence="5">
    <location>
        <begin position="110"/>
        <end position="128"/>
    </location>
</feature>
<dbReference type="PANTHER" id="PTHR37994">
    <property type="entry name" value="ARAE_2_N DOMAIN-CONTAINING PROTEIN-RELATED"/>
    <property type="match status" value="1"/>
</dbReference>
<feature type="transmembrane region" description="Helical" evidence="5">
    <location>
        <begin position="577"/>
        <end position="600"/>
    </location>
</feature>